<protein>
    <submittedName>
        <fullName evidence="3">Uncharacterized protein</fullName>
    </submittedName>
</protein>
<accession>A0A6A6GPZ0</accession>
<keyword evidence="4" id="KW-1185">Reference proteome</keyword>
<feature type="region of interest" description="Disordered" evidence="1">
    <location>
        <begin position="120"/>
        <end position="143"/>
    </location>
</feature>
<evidence type="ECO:0000313" key="3">
    <source>
        <dbReference type="EMBL" id="KAF2227737.1"/>
    </source>
</evidence>
<dbReference type="AlphaFoldDB" id="A0A6A6GPZ0"/>
<organism evidence="3 4">
    <name type="scientific">Elsinoe ampelina</name>
    <dbReference type="NCBI Taxonomy" id="302913"/>
    <lineage>
        <taxon>Eukaryota</taxon>
        <taxon>Fungi</taxon>
        <taxon>Dikarya</taxon>
        <taxon>Ascomycota</taxon>
        <taxon>Pezizomycotina</taxon>
        <taxon>Dothideomycetes</taxon>
        <taxon>Dothideomycetidae</taxon>
        <taxon>Myriangiales</taxon>
        <taxon>Elsinoaceae</taxon>
        <taxon>Elsinoe</taxon>
    </lineage>
</organism>
<gene>
    <name evidence="3" type="ORF">BDZ85DRAFT_254774</name>
</gene>
<evidence type="ECO:0000256" key="1">
    <source>
        <dbReference type="SAM" id="MobiDB-lite"/>
    </source>
</evidence>
<feature type="signal peptide" evidence="2">
    <location>
        <begin position="1"/>
        <end position="27"/>
    </location>
</feature>
<evidence type="ECO:0000313" key="4">
    <source>
        <dbReference type="Proteomes" id="UP000799538"/>
    </source>
</evidence>
<feature type="non-terminal residue" evidence="3">
    <location>
        <position position="143"/>
    </location>
</feature>
<feature type="compositionally biased region" description="Polar residues" evidence="1">
    <location>
        <begin position="126"/>
        <end position="143"/>
    </location>
</feature>
<evidence type="ECO:0000256" key="2">
    <source>
        <dbReference type="SAM" id="SignalP"/>
    </source>
</evidence>
<keyword evidence="2" id="KW-0732">Signal</keyword>
<proteinExistence type="predicted"/>
<dbReference type="Proteomes" id="UP000799538">
    <property type="component" value="Unassembled WGS sequence"/>
</dbReference>
<feature type="chain" id="PRO_5025516519" evidence="2">
    <location>
        <begin position="28"/>
        <end position="143"/>
    </location>
</feature>
<name>A0A6A6GPZ0_9PEZI</name>
<sequence>MKLLPLLGLLVVFILLTAPVSFPTTKADLATGVFAAVAWFGSRGAPNIISILRHCQDNFETGRVAGVLPNTAVPCDIYTSKVILDHYLSFVAGTKLVHIERLTIAAVVFTKNTAKRWSHKRRLRANTASKQTQQILHSHNQPS</sequence>
<reference evidence="4" key="1">
    <citation type="journal article" date="2020" name="Stud. Mycol.">
        <title>101 Dothideomycetes genomes: A test case for predicting lifestyles and emergence of pathogens.</title>
        <authorList>
            <person name="Haridas S."/>
            <person name="Albert R."/>
            <person name="Binder M."/>
            <person name="Bloem J."/>
            <person name="LaButti K."/>
            <person name="Salamov A."/>
            <person name="Andreopoulos B."/>
            <person name="Baker S."/>
            <person name="Barry K."/>
            <person name="Bills G."/>
            <person name="Bluhm B."/>
            <person name="Cannon C."/>
            <person name="Castanera R."/>
            <person name="Culley D."/>
            <person name="Daum C."/>
            <person name="Ezra D."/>
            <person name="Gonzalez J."/>
            <person name="Henrissat B."/>
            <person name="Kuo A."/>
            <person name="Liang C."/>
            <person name="Lipzen A."/>
            <person name="Lutzoni F."/>
            <person name="Magnuson J."/>
            <person name="Mondo S."/>
            <person name="Nolan M."/>
            <person name="Ohm R."/>
            <person name="Pangilinan J."/>
            <person name="Park H.-J."/>
            <person name="Ramirez L."/>
            <person name="Alfaro M."/>
            <person name="Sun H."/>
            <person name="Tritt A."/>
            <person name="Yoshinaga Y."/>
            <person name="Zwiers L.-H."/>
            <person name="Turgeon B."/>
            <person name="Goodwin S."/>
            <person name="Spatafora J."/>
            <person name="Crous P."/>
            <person name="Grigoriev I."/>
        </authorList>
    </citation>
    <scope>NUCLEOTIDE SEQUENCE [LARGE SCALE GENOMIC DNA]</scope>
    <source>
        <strain evidence="4">CECT 20119</strain>
    </source>
</reference>
<dbReference type="EMBL" id="ML992501">
    <property type="protein sequence ID" value="KAF2227737.1"/>
    <property type="molecule type" value="Genomic_DNA"/>
</dbReference>